<evidence type="ECO:0000259" key="2">
    <source>
        <dbReference type="Pfam" id="PF14242"/>
    </source>
</evidence>
<organism evidence="3 4">
    <name type="scientific">Candidatus Roizmanbacteria bacterium RIFOXYA1_FULL_41_12</name>
    <dbReference type="NCBI Taxonomy" id="1802082"/>
    <lineage>
        <taxon>Bacteria</taxon>
        <taxon>Candidatus Roizmaniibacteriota</taxon>
    </lineage>
</organism>
<keyword evidence="1" id="KW-0472">Membrane</keyword>
<reference evidence="3 4" key="1">
    <citation type="journal article" date="2016" name="Nat. Commun.">
        <title>Thousands of microbial genomes shed light on interconnected biogeochemical processes in an aquifer system.</title>
        <authorList>
            <person name="Anantharaman K."/>
            <person name="Brown C.T."/>
            <person name="Hug L.A."/>
            <person name="Sharon I."/>
            <person name="Castelle C.J."/>
            <person name="Probst A.J."/>
            <person name="Thomas B.C."/>
            <person name="Singh A."/>
            <person name="Wilkins M.J."/>
            <person name="Karaoz U."/>
            <person name="Brodie E.L."/>
            <person name="Williams K.H."/>
            <person name="Hubbard S.S."/>
            <person name="Banfield J.F."/>
        </authorList>
    </citation>
    <scope>NUCLEOTIDE SEQUENCE [LARGE SCALE GENOMIC DNA]</scope>
</reference>
<proteinExistence type="predicted"/>
<dbReference type="AlphaFoldDB" id="A0A1F7K269"/>
<dbReference type="Proteomes" id="UP000178450">
    <property type="component" value="Unassembled WGS sequence"/>
</dbReference>
<accession>A0A1F7K269</accession>
<evidence type="ECO:0000256" key="1">
    <source>
        <dbReference type="SAM" id="Phobius"/>
    </source>
</evidence>
<name>A0A1F7K269_9BACT</name>
<comment type="caution">
    <text evidence="3">The sequence shown here is derived from an EMBL/GenBank/DDBJ whole genome shotgun (WGS) entry which is preliminary data.</text>
</comment>
<protein>
    <recommendedName>
        <fullName evidence="2">DUF4342 domain-containing protein</fullName>
    </recommendedName>
</protein>
<keyword evidence="1" id="KW-0812">Transmembrane</keyword>
<dbReference type="InterPro" id="IPR025642">
    <property type="entry name" value="DUF4342"/>
</dbReference>
<feature type="transmembrane region" description="Helical" evidence="1">
    <location>
        <begin position="52"/>
        <end position="77"/>
    </location>
</feature>
<dbReference type="Pfam" id="PF14242">
    <property type="entry name" value="DUF4342"/>
    <property type="match status" value="1"/>
</dbReference>
<feature type="domain" description="DUF4342" evidence="2">
    <location>
        <begin position="15"/>
        <end position="86"/>
    </location>
</feature>
<evidence type="ECO:0000313" key="4">
    <source>
        <dbReference type="Proteomes" id="UP000178450"/>
    </source>
</evidence>
<evidence type="ECO:0000313" key="3">
    <source>
        <dbReference type="EMBL" id="OGK61969.1"/>
    </source>
</evidence>
<dbReference type="EMBL" id="MGBG01000024">
    <property type="protein sequence ID" value="OGK61969.1"/>
    <property type="molecule type" value="Genomic_DNA"/>
</dbReference>
<sequence>MPVKKSKSKTKKTTRSFKASDNFKSKLEKIIKEGNARRIVVKDKKNKIIAQFPLTFGVLGTILAPIFAAIAAVVALVKDCTITVEKK</sequence>
<gene>
    <name evidence="3" type="ORF">A2209_00540</name>
</gene>
<keyword evidence="1" id="KW-1133">Transmembrane helix</keyword>